<dbReference type="Gene3D" id="3.40.630.30">
    <property type="match status" value="1"/>
</dbReference>
<dbReference type="CDD" id="cd04301">
    <property type="entry name" value="NAT_SF"/>
    <property type="match status" value="1"/>
</dbReference>
<dbReference type="GO" id="GO:0016747">
    <property type="term" value="F:acyltransferase activity, transferring groups other than amino-acyl groups"/>
    <property type="evidence" value="ECO:0007669"/>
    <property type="project" value="InterPro"/>
</dbReference>
<comment type="caution">
    <text evidence="4">The sequence shown here is derived from an EMBL/GenBank/DDBJ whole genome shotgun (WGS) entry which is preliminary data.</text>
</comment>
<evidence type="ECO:0000313" key="5">
    <source>
        <dbReference type="Proteomes" id="UP000288603"/>
    </source>
</evidence>
<dbReference type="NCBIfam" id="NF002959">
    <property type="entry name" value="PRK03624.1"/>
    <property type="match status" value="1"/>
</dbReference>
<organism evidence="4 5">
    <name type="scientific">Labedella populi</name>
    <dbReference type="NCBI Taxonomy" id="2498850"/>
    <lineage>
        <taxon>Bacteria</taxon>
        <taxon>Bacillati</taxon>
        <taxon>Actinomycetota</taxon>
        <taxon>Actinomycetes</taxon>
        <taxon>Micrococcales</taxon>
        <taxon>Microbacteriaceae</taxon>
        <taxon>Labedella</taxon>
    </lineage>
</organism>
<protein>
    <submittedName>
        <fullName evidence="4">GNAT family acetyltransferase</fullName>
    </submittedName>
</protein>
<keyword evidence="2" id="KW-0012">Acyltransferase</keyword>
<proteinExistence type="predicted"/>
<feature type="domain" description="N-acetyltransferase" evidence="3">
    <location>
        <begin position="1"/>
        <end position="143"/>
    </location>
</feature>
<dbReference type="InterPro" id="IPR000182">
    <property type="entry name" value="GNAT_dom"/>
</dbReference>
<dbReference type="PROSITE" id="PS51186">
    <property type="entry name" value="GNAT"/>
    <property type="match status" value="1"/>
</dbReference>
<keyword evidence="5" id="KW-1185">Reference proteome</keyword>
<dbReference type="InterPro" id="IPR050832">
    <property type="entry name" value="Bact_Acetyltransf"/>
</dbReference>
<name>A0A3S3ZWR6_9MICO</name>
<evidence type="ECO:0000259" key="3">
    <source>
        <dbReference type="PROSITE" id="PS51186"/>
    </source>
</evidence>
<dbReference type="EMBL" id="RZNC01000002">
    <property type="protein sequence ID" value="RWZ64552.1"/>
    <property type="molecule type" value="Genomic_DNA"/>
</dbReference>
<dbReference type="RefSeq" id="WP_128498330.1">
    <property type="nucleotide sequence ID" value="NZ_RZNC01000002.1"/>
</dbReference>
<dbReference type="AlphaFoldDB" id="A0A3S3ZWR6"/>
<dbReference type="InterPro" id="IPR016181">
    <property type="entry name" value="Acyl_CoA_acyltransferase"/>
</dbReference>
<keyword evidence="1 4" id="KW-0808">Transferase</keyword>
<dbReference type="OrthoDB" id="1821130at2"/>
<dbReference type="SUPFAM" id="SSF55729">
    <property type="entry name" value="Acyl-CoA N-acyltransferases (Nat)"/>
    <property type="match status" value="1"/>
</dbReference>
<accession>A0A3S3ZWR6</accession>
<dbReference type="Pfam" id="PF00583">
    <property type="entry name" value="Acetyltransf_1"/>
    <property type="match status" value="1"/>
</dbReference>
<evidence type="ECO:0000256" key="2">
    <source>
        <dbReference type="ARBA" id="ARBA00023315"/>
    </source>
</evidence>
<evidence type="ECO:0000256" key="1">
    <source>
        <dbReference type="ARBA" id="ARBA00022679"/>
    </source>
</evidence>
<gene>
    <name evidence="4" type="ORF">ELQ92_07295</name>
</gene>
<evidence type="ECO:0000313" key="4">
    <source>
        <dbReference type="EMBL" id="RWZ64552.1"/>
    </source>
</evidence>
<dbReference type="Proteomes" id="UP000288603">
    <property type="component" value="Unassembled WGS sequence"/>
</dbReference>
<reference evidence="4 5" key="1">
    <citation type="submission" date="2018-12" db="EMBL/GenBank/DDBJ databases">
        <authorList>
            <person name="Li F."/>
        </authorList>
    </citation>
    <scope>NUCLEOTIDE SEQUENCE [LARGE SCALE GENOMIC DNA]</scope>
    <source>
        <strain evidence="4 5">8H24J-4-2</strain>
    </source>
</reference>
<dbReference type="PANTHER" id="PTHR43877:SF2">
    <property type="entry name" value="AMINOALKYLPHOSPHONATE N-ACETYLTRANSFERASE-RELATED"/>
    <property type="match status" value="1"/>
</dbReference>
<sequence>MRIRSFQRSDTETVVALWEACGLTRPWNDPHRDIERKLTVQPELFLVGEIDSENGAGRVVGSLMAGYEGHRGWLNYLAVAPLHRGRGFGRLLVAEAETMLEELGCPKVNLQVRADNTEAMRFYESLGYAPDGSVSMGKRMIPD</sequence>
<dbReference type="PANTHER" id="PTHR43877">
    <property type="entry name" value="AMINOALKYLPHOSPHONATE N-ACETYLTRANSFERASE-RELATED-RELATED"/>
    <property type="match status" value="1"/>
</dbReference>